<reference evidence="2 3" key="1">
    <citation type="journal article" date="2014" name="Int. J. Syst. Evol. Microbiol.">
        <title>Nocardia vulneris sp. nov., isolated from wounds of human patients in North America.</title>
        <authorList>
            <person name="Lasker B.A."/>
            <person name="Bell M."/>
            <person name="Klenk H.P."/>
            <person name="Sproer C."/>
            <person name="Schumann C."/>
            <person name="Schumann P."/>
            <person name="Brown J.M."/>
        </authorList>
    </citation>
    <scope>NUCLEOTIDE SEQUENCE [LARGE SCALE GENOMIC DNA]</scope>
    <source>
        <strain evidence="2 3">W9851</strain>
    </source>
</reference>
<evidence type="ECO:0000256" key="1">
    <source>
        <dbReference type="SAM" id="Phobius"/>
    </source>
</evidence>
<organism evidence="2 3">
    <name type="scientific">Nocardia vulneris</name>
    <dbReference type="NCBI Taxonomy" id="1141657"/>
    <lineage>
        <taxon>Bacteria</taxon>
        <taxon>Bacillati</taxon>
        <taxon>Actinomycetota</taxon>
        <taxon>Actinomycetes</taxon>
        <taxon>Mycobacteriales</taxon>
        <taxon>Nocardiaceae</taxon>
        <taxon>Nocardia</taxon>
    </lineage>
</organism>
<name>A0ABR4ZL15_9NOCA</name>
<feature type="transmembrane region" description="Helical" evidence="1">
    <location>
        <begin position="6"/>
        <end position="29"/>
    </location>
</feature>
<accession>A0ABR4ZL15</accession>
<evidence type="ECO:0000313" key="2">
    <source>
        <dbReference type="EMBL" id="KIA66093.1"/>
    </source>
</evidence>
<dbReference type="EMBL" id="JNFP01000004">
    <property type="protein sequence ID" value="KIA66093.1"/>
    <property type="molecule type" value="Genomic_DNA"/>
</dbReference>
<keyword evidence="1" id="KW-0812">Transmembrane</keyword>
<proteinExistence type="predicted"/>
<keyword evidence="1" id="KW-1133">Transmembrane helix</keyword>
<keyword evidence="3" id="KW-1185">Reference proteome</keyword>
<comment type="caution">
    <text evidence="2">The sequence shown here is derived from an EMBL/GenBank/DDBJ whole genome shotgun (WGS) entry which is preliminary data.</text>
</comment>
<evidence type="ECO:0008006" key="4">
    <source>
        <dbReference type="Google" id="ProtNLM"/>
    </source>
</evidence>
<sequence length="125" mass="12774">MDTVNLTLVAASAIIAAVTAFGAAMYELWQFTSKEGRWPWRSEQESAAGDLTRPPPGFWWCSNVGLRMLATAVLAGTLAGAGWIADAKAGIAVGLTGALSLSSLAGAKDTGVVPATPAQPAEGEI</sequence>
<dbReference type="Proteomes" id="UP000031364">
    <property type="component" value="Unassembled WGS sequence"/>
</dbReference>
<gene>
    <name evidence="2" type="ORF">FG87_04635</name>
</gene>
<keyword evidence="1" id="KW-0472">Membrane</keyword>
<evidence type="ECO:0000313" key="3">
    <source>
        <dbReference type="Proteomes" id="UP000031364"/>
    </source>
</evidence>
<dbReference type="RefSeq" id="WP_043665062.1">
    <property type="nucleotide sequence ID" value="NZ_BDCI01000002.1"/>
</dbReference>
<protein>
    <recommendedName>
        <fullName evidence="4">SdpI/YhfL protein family</fullName>
    </recommendedName>
</protein>